<evidence type="ECO:0000256" key="1">
    <source>
        <dbReference type="SAM" id="Coils"/>
    </source>
</evidence>
<dbReference type="PANTHER" id="PTHR47346">
    <property type="entry name" value="HYDROLASES, ACTING ON ESTER BOND"/>
    <property type="match status" value="1"/>
</dbReference>
<dbReference type="PANTHER" id="PTHR47346:SF1">
    <property type="entry name" value="GPI INOSITOL-DEACYLASE"/>
    <property type="match status" value="1"/>
</dbReference>
<keyword evidence="1" id="KW-0175">Coiled coil</keyword>
<dbReference type="EMBL" id="GISG01087485">
    <property type="protein sequence ID" value="MBA4633583.1"/>
    <property type="molecule type" value="Transcribed_RNA"/>
</dbReference>
<feature type="coiled-coil region" evidence="1">
    <location>
        <begin position="30"/>
        <end position="79"/>
    </location>
</feature>
<accession>A0A7C9D7J2</accession>
<reference evidence="4" key="1">
    <citation type="journal article" date="2013" name="J. Plant Res.">
        <title>Effect of fungi and light on seed germination of three Opuntia species from semiarid lands of central Mexico.</title>
        <authorList>
            <person name="Delgado-Sanchez P."/>
            <person name="Jimenez-Bremont J.F."/>
            <person name="Guerrero-Gonzalez Mde L."/>
            <person name="Flores J."/>
        </authorList>
    </citation>
    <scope>NUCLEOTIDE SEQUENCE</scope>
    <source>
        <tissue evidence="4">Cladode</tissue>
    </source>
</reference>
<keyword evidence="2" id="KW-0472">Membrane</keyword>
<feature type="transmembrane region" description="Helical" evidence="2">
    <location>
        <begin position="278"/>
        <end position="300"/>
    </location>
</feature>
<organism evidence="4">
    <name type="scientific">Opuntia streptacantha</name>
    <name type="common">Prickly pear cactus</name>
    <name type="synonym">Opuntia cardona</name>
    <dbReference type="NCBI Taxonomy" id="393608"/>
    <lineage>
        <taxon>Eukaryota</taxon>
        <taxon>Viridiplantae</taxon>
        <taxon>Streptophyta</taxon>
        <taxon>Embryophyta</taxon>
        <taxon>Tracheophyta</taxon>
        <taxon>Spermatophyta</taxon>
        <taxon>Magnoliopsida</taxon>
        <taxon>eudicotyledons</taxon>
        <taxon>Gunneridae</taxon>
        <taxon>Pentapetalae</taxon>
        <taxon>Caryophyllales</taxon>
        <taxon>Cactineae</taxon>
        <taxon>Cactaceae</taxon>
        <taxon>Opuntioideae</taxon>
        <taxon>Opuntia</taxon>
    </lineage>
</organism>
<proteinExistence type="predicted"/>
<dbReference type="GO" id="GO:0016788">
    <property type="term" value="F:hydrolase activity, acting on ester bonds"/>
    <property type="evidence" value="ECO:0007669"/>
    <property type="project" value="InterPro"/>
</dbReference>
<dbReference type="InterPro" id="IPR012908">
    <property type="entry name" value="PGAP1-ab_dom-like"/>
</dbReference>
<dbReference type="Pfam" id="PF07819">
    <property type="entry name" value="PGAP1"/>
    <property type="match status" value="1"/>
</dbReference>
<name>A0A7C9D7J2_OPUST</name>
<reference evidence="4" key="2">
    <citation type="submission" date="2020-07" db="EMBL/GenBank/DDBJ databases">
        <authorList>
            <person name="Vera ALvarez R."/>
            <person name="Arias-Moreno D.M."/>
            <person name="Jimenez-Jacinto V."/>
            <person name="Jimenez-Bremont J.F."/>
            <person name="Swaminathan K."/>
            <person name="Moose S.P."/>
            <person name="Guerrero-Gonzalez M.L."/>
            <person name="Marino-Ramirez L."/>
            <person name="Landsman D."/>
            <person name="Rodriguez-Kessler M."/>
            <person name="Delgado-Sanchez P."/>
        </authorList>
    </citation>
    <scope>NUCLEOTIDE SEQUENCE</scope>
    <source>
        <tissue evidence="4">Cladode</tissue>
    </source>
</reference>
<evidence type="ECO:0000313" key="4">
    <source>
        <dbReference type="EMBL" id="MBA4633583.1"/>
    </source>
</evidence>
<keyword evidence="2" id="KW-1133">Transmembrane helix</keyword>
<feature type="domain" description="GPI inositol-deacylase PGAP1-like alpha/beta" evidence="3">
    <location>
        <begin position="196"/>
        <end position="257"/>
    </location>
</feature>
<dbReference type="AlphaFoldDB" id="A0A7C9D7J2"/>
<evidence type="ECO:0000259" key="3">
    <source>
        <dbReference type="Pfam" id="PF07819"/>
    </source>
</evidence>
<sequence length="432" mass="47408">MATPPFQIAMPRINGVQQLPKTLQQLEAFKAQLGIQRAEKQARAEEEQAQFKAKTNEICTRLKALLMELANLARDEEEELWQLNCGVENPPSVDALQVFEESPKGDIHISLDDGFGEGQGKGPGGFEVVPCEQFGGLNPSNELLEKSTSSIHGKVTSNAQGKQQVYDMEHPFVFPLGFPEPHEGWKEINCDGHIKQLSGVPVLFRPGKGGSYKQGGLELDSAKLSMPKRYISMLNWFAVNLEGEHSAMDGQILKEQQRNHGWSEANGFCVFVFDPGKLMSLVLMYGWLVAFTLAVVRLVFDPGGKIVSSGHSTKEAGKEGLQGWGLPPCAMVQQTYGTSYLGAVYYTDIDAGFPSFSFGSLRTSFLKGEAFDRGKMQLLMNHVRRTGSFNEAVRGLLEGGVRVVRIVKAGGRFLSSASFLRAVARALQGMDE</sequence>
<evidence type="ECO:0000256" key="2">
    <source>
        <dbReference type="SAM" id="Phobius"/>
    </source>
</evidence>
<keyword evidence="2" id="KW-0812">Transmembrane</keyword>
<protein>
    <recommendedName>
        <fullName evidence="3">GPI inositol-deacylase PGAP1-like alpha/beta domain-containing protein</fullName>
    </recommendedName>
</protein>